<evidence type="ECO:0000313" key="1">
    <source>
        <dbReference type="EMBL" id="KKL88544.1"/>
    </source>
</evidence>
<proteinExistence type="predicted"/>
<dbReference type="AlphaFoldDB" id="A0A0F9FPU1"/>
<dbReference type="EMBL" id="LAZR01020536">
    <property type="protein sequence ID" value="KKL88544.1"/>
    <property type="molecule type" value="Genomic_DNA"/>
</dbReference>
<protein>
    <recommendedName>
        <fullName evidence="2">NurA domain-containing protein</fullName>
    </recommendedName>
</protein>
<organism evidence="1">
    <name type="scientific">marine sediment metagenome</name>
    <dbReference type="NCBI Taxonomy" id="412755"/>
    <lineage>
        <taxon>unclassified sequences</taxon>
        <taxon>metagenomes</taxon>
        <taxon>ecological metagenomes</taxon>
    </lineage>
</organism>
<evidence type="ECO:0008006" key="2">
    <source>
        <dbReference type="Google" id="ProtNLM"/>
    </source>
</evidence>
<feature type="non-terminal residue" evidence="1">
    <location>
        <position position="1"/>
    </location>
</feature>
<name>A0A0F9FPU1_9ZZZZ</name>
<reference evidence="1" key="1">
    <citation type="journal article" date="2015" name="Nature">
        <title>Complex archaea that bridge the gap between prokaryotes and eukaryotes.</title>
        <authorList>
            <person name="Spang A."/>
            <person name="Saw J.H."/>
            <person name="Jorgensen S.L."/>
            <person name="Zaremba-Niedzwiedzka K."/>
            <person name="Martijn J."/>
            <person name="Lind A.E."/>
            <person name="van Eijk R."/>
            <person name="Schleper C."/>
            <person name="Guy L."/>
            <person name="Ettema T.J."/>
        </authorList>
    </citation>
    <scope>NUCLEOTIDE SEQUENCE</scope>
</reference>
<gene>
    <name evidence="1" type="ORF">LCGC14_1923630</name>
</gene>
<comment type="caution">
    <text evidence="1">The sequence shown here is derived from an EMBL/GenBank/DDBJ whole genome shotgun (WGS) entry which is preliminary data.</text>
</comment>
<accession>A0A0F9FPU1</accession>
<sequence>AYRWTGRGRITETNQGPLAFAFGKLYIAKLSRKSNLLLTLEIPYDYQNDEPIYNRQEMNEIIGHLIKDSMMSFPIIGYPQTIMRAHEKAVRCGFTASVWKEKIINYILNTIGDENLSKLIRDQVFLQEFVNKGVLGGL</sequence>